<protein>
    <submittedName>
        <fullName evidence="2">Uncharacterized protein</fullName>
    </submittedName>
</protein>
<keyword evidence="1" id="KW-0472">Membrane</keyword>
<dbReference type="AlphaFoldDB" id="A0A1G2HI21"/>
<dbReference type="Proteomes" id="UP000178509">
    <property type="component" value="Unassembled WGS sequence"/>
</dbReference>
<reference evidence="2 3" key="1">
    <citation type="journal article" date="2016" name="Nat. Commun.">
        <title>Thousands of microbial genomes shed light on interconnected biogeochemical processes in an aquifer system.</title>
        <authorList>
            <person name="Anantharaman K."/>
            <person name="Brown C.T."/>
            <person name="Hug L.A."/>
            <person name="Sharon I."/>
            <person name="Castelle C.J."/>
            <person name="Probst A.J."/>
            <person name="Thomas B.C."/>
            <person name="Singh A."/>
            <person name="Wilkins M.J."/>
            <person name="Karaoz U."/>
            <person name="Brodie E.L."/>
            <person name="Williams K.H."/>
            <person name="Hubbard S.S."/>
            <person name="Banfield J.F."/>
        </authorList>
    </citation>
    <scope>NUCLEOTIDE SEQUENCE [LARGE SCALE GENOMIC DNA]</scope>
</reference>
<sequence>MNFIKDNLKNKLFLWLILVLIILYAVLFVDFSEIFHTVKTDRQLKDIAEDGLEKFDADSDENFDIDVTEFENEDFVELNELN</sequence>
<accession>A0A1G2HI21</accession>
<keyword evidence="1" id="KW-1133">Transmembrane helix</keyword>
<name>A0A1G2HI21_9BACT</name>
<gene>
    <name evidence="2" type="ORF">A3H51_02945</name>
</gene>
<comment type="caution">
    <text evidence="2">The sequence shown here is derived from an EMBL/GenBank/DDBJ whole genome shotgun (WGS) entry which is preliminary data.</text>
</comment>
<proteinExistence type="predicted"/>
<feature type="transmembrane region" description="Helical" evidence="1">
    <location>
        <begin position="12"/>
        <end position="35"/>
    </location>
</feature>
<evidence type="ECO:0000313" key="2">
    <source>
        <dbReference type="EMBL" id="OGZ61930.1"/>
    </source>
</evidence>
<evidence type="ECO:0000256" key="1">
    <source>
        <dbReference type="SAM" id="Phobius"/>
    </source>
</evidence>
<evidence type="ECO:0000313" key="3">
    <source>
        <dbReference type="Proteomes" id="UP000178509"/>
    </source>
</evidence>
<dbReference type="EMBL" id="MHOJ01000032">
    <property type="protein sequence ID" value="OGZ61930.1"/>
    <property type="molecule type" value="Genomic_DNA"/>
</dbReference>
<organism evidence="2 3">
    <name type="scientific">Candidatus Spechtbacteria bacterium RIFCSPLOWO2_02_FULL_38_8</name>
    <dbReference type="NCBI Taxonomy" id="1802164"/>
    <lineage>
        <taxon>Bacteria</taxon>
        <taxon>Candidatus Spechtiibacteriota</taxon>
    </lineage>
</organism>
<keyword evidence="1" id="KW-0812">Transmembrane</keyword>